<dbReference type="InterPro" id="IPR016155">
    <property type="entry name" value="Mopterin_synth/thiamin_S_b"/>
</dbReference>
<dbReference type="Gene3D" id="3.10.20.30">
    <property type="match status" value="1"/>
</dbReference>
<name>G8ZJ31_PYRAB</name>
<dbReference type="AlphaFoldDB" id="G8ZJ31"/>
<dbReference type="Proteomes" id="UP000009139">
    <property type="component" value="Chromosome"/>
</dbReference>
<accession>G8ZJ31</accession>
<dbReference type="InterPro" id="IPR003749">
    <property type="entry name" value="ThiS/MoaD-like"/>
</dbReference>
<evidence type="ECO:0000313" key="1">
    <source>
        <dbReference type="EMBL" id="CCE69958.1"/>
    </source>
</evidence>
<dbReference type="EMBL" id="HE613800">
    <property type="protein sequence ID" value="CCE69958.1"/>
    <property type="molecule type" value="Genomic_DNA"/>
</dbReference>
<dbReference type="SUPFAM" id="SSF54285">
    <property type="entry name" value="MoaD/ThiS"/>
    <property type="match status" value="1"/>
</dbReference>
<evidence type="ECO:0008006" key="3">
    <source>
        <dbReference type="Google" id="ProtNLM"/>
    </source>
</evidence>
<protein>
    <recommendedName>
        <fullName evidence="3">Molybdopterin converting factor, subunit 1</fullName>
    </recommendedName>
</protein>
<comment type="miscellaneous">
    <text evidence="1">The sequence shown here is derived from an EMBL/GenBank/DDBJ third party annotation (TPA) entry.</text>
</comment>
<dbReference type="InterPro" id="IPR012675">
    <property type="entry name" value="Beta-grasp_dom_sf"/>
</dbReference>
<evidence type="ECO:0000313" key="2">
    <source>
        <dbReference type="Proteomes" id="UP000009139"/>
    </source>
</evidence>
<dbReference type="Pfam" id="PF02597">
    <property type="entry name" value="ThiS"/>
    <property type="match status" value="1"/>
</dbReference>
<sequence>MVKMRIRLMGIFSHLAGSQEVEIQINGKRKVGEVLREIIPRFDEVKEKIIIINEKVATEDAEVTNEDFVKVMPVLSGG</sequence>
<organism evidence="1 2">
    <name type="scientific">Pyrococcus abyssi (strain GE5 / Orsay)</name>
    <dbReference type="NCBI Taxonomy" id="272844"/>
    <lineage>
        <taxon>Archaea</taxon>
        <taxon>Methanobacteriati</taxon>
        <taxon>Methanobacteriota</taxon>
        <taxon>Thermococci</taxon>
        <taxon>Thermococcales</taxon>
        <taxon>Thermococcaceae</taxon>
        <taxon>Pyrococcus</taxon>
    </lineage>
</organism>
<proteinExistence type="predicted"/>
<gene>
    <name evidence="1" type="ordered locus">PAB1981.1n</name>
</gene>
<reference evidence="1 2" key="1">
    <citation type="journal article" date="2012" name="Curr. Microbiol.">
        <title>Re-annotation of two hyperthermophilic archaea Pyrococcus abyssi GE5 and Pyrococcus furiosus DSM 3638.</title>
        <authorList>
            <person name="Gao J."/>
            <person name="Wang J."/>
        </authorList>
    </citation>
    <scope>GENOME REANNOTATION</scope>
    <source>
        <strain evidence="2">GE5 / Orsay</strain>
    </source>
</reference>